<feature type="compositionally biased region" description="Low complexity" evidence="1">
    <location>
        <begin position="1298"/>
        <end position="1313"/>
    </location>
</feature>
<dbReference type="EMBL" id="KV013947">
    <property type="protein sequence ID" value="KZV23201.1"/>
    <property type="molecule type" value="Genomic_DNA"/>
</dbReference>
<protein>
    <recommendedName>
        <fullName evidence="4">Dystroglycan-like</fullName>
    </recommendedName>
</protein>
<evidence type="ECO:0000313" key="2">
    <source>
        <dbReference type="EMBL" id="KZV23201.1"/>
    </source>
</evidence>
<evidence type="ECO:0000256" key="1">
    <source>
        <dbReference type="SAM" id="MobiDB-lite"/>
    </source>
</evidence>
<dbReference type="Proteomes" id="UP000250235">
    <property type="component" value="Unassembled WGS sequence"/>
</dbReference>
<feature type="region of interest" description="Disordered" evidence="1">
    <location>
        <begin position="1294"/>
        <end position="1326"/>
    </location>
</feature>
<name>A0A2Z7AN36_9LAMI</name>
<feature type="compositionally biased region" description="Polar residues" evidence="1">
    <location>
        <begin position="1314"/>
        <end position="1326"/>
    </location>
</feature>
<accession>A0A2Z7AN36</accession>
<feature type="region of interest" description="Disordered" evidence="1">
    <location>
        <begin position="114"/>
        <end position="135"/>
    </location>
</feature>
<organism evidence="2 3">
    <name type="scientific">Dorcoceras hygrometricum</name>
    <dbReference type="NCBI Taxonomy" id="472368"/>
    <lineage>
        <taxon>Eukaryota</taxon>
        <taxon>Viridiplantae</taxon>
        <taxon>Streptophyta</taxon>
        <taxon>Embryophyta</taxon>
        <taxon>Tracheophyta</taxon>
        <taxon>Spermatophyta</taxon>
        <taxon>Magnoliopsida</taxon>
        <taxon>eudicotyledons</taxon>
        <taxon>Gunneridae</taxon>
        <taxon>Pentapetalae</taxon>
        <taxon>asterids</taxon>
        <taxon>lamiids</taxon>
        <taxon>Lamiales</taxon>
        <taxon>Gesneriaceae</taxon>
        <taxon>Didymocarpoideae</taxon>
        <taxon>Trichosporeae</taxon>
        <taxon>Loxocarpinae</taxon>
        <taxon>Dorcoceras</taxon>
    </lineage>
</organism>
<dbReference type="OrthoDB" id="1839319at2759"/>
<reference evidence="2 3" key="1">
    <citation type="journal article" date="2015" name="Proc. Natl. Acad. Sci. U.S.A.">
        <title>The resurrection genome of Boea hygrometrica: A blueprint for survival of dehydration.</title>
        <authorList>
            <person name="Xiao L."/>
            <person name="Yang G."/>
            <person name="Zhang L."/>
            <person name="Yang X."/>
            <person name="Zhao S."/>
            <person name="Ji Z."/>
            <person name="Zhou Q."/>
            <person name="Hu M."/>
            <person name="Wang Y."/>
            <person name="Chen M."/>
            <person name="Xu Y."/>
            <person name="Jin H."/>
            <person name="Xiao X."/>
            <person name="Hu G."/>
            <person name="Bao F."/>
            <person name="Hu Y."/>
            <person name="Wan P."/>
            <person name="Li L."/>
            <person name="Deng X."/>
            <person name="Kuang T."/>
            <person name="Xiang C."/>
            <person name="Zhu J.K."/>
            <person name="Oliver M.J."/>
            <person name="He Y."/>
        </authorList>
    </citation>
    <scope>NUCLEOTIDE SEQUENCE [LARGE SCALE GENOMIC DNA]</scope>
    <source>
        <strain evidence="3">cv. XS01</strain>
    </source>
</reference>
<proteinExistence type="predicted"/>
<sequence>MKHEFRLLNDILAKAITVKAGSFDSVTVERFQMMTAIQYGLKVNWGKVLFTVLKGMVDRSQKKAKGFAAQIGFLLKSIPVIPMGDDVPFPSAKVLSMRTVHTYIVTNTTIDARTESEEPGMAKTPKAKKKPSSADEMPVDMFAEFTASKKSSATEADAPIITKKRRTGKSKFSASQAKLDIVQVATDVEPIQIVDPTHDAATVPSPVLKRKSRKRKLVLSRDSDDESVGPEEIIKEADAAVAMSTVEADIAKVLEETLELEVSATERESQGVDEALFEEDFTRWLDDFVARHNEPELNSFAYVSTTVGRRSIKKTALITSSSRHMFRGNSDACVSAIGAILTNTNTALLTSLHLIVFKGNRSAYVSIADKGLYSLHSQMASAFISYSYQINFESVLMIHDHEGMVNMFKALEASGLRRFLGCESILYETELGHFFDTALIQDEDITCVISGKFVSISPTMFTKVFDLPTEGITNFSEVPKDKVYDARSLFSQKGVQIDVHGKKKYMKHEFRLLNDILAKAITVKAGSFDSVTVERFQMMTAIQYGLKVNWGKVLFTVLKGMVDSAKVLSMRTVHTYIVTNTTIDARVQVATDVEPIQIVDPTHDAATVPSPVLKRKSRKRKLVLSRDSDDESVGPEEIIKEADAAVAMSTVEADIAKVLEETLELGVSATERESQGVDEALFEEDFTRWLDDFVARHNEPELVSTHNEAQAAGSIHSVADKEVNMPIDDLLIQICDAPLLPVTAAEVTMLRLGAFSSSVDKGKAKLGEDEQVTDDAAKKMFALICRDVEVLVQVRDSLMQAVVDFFASFSLNSMPDMDSLKDLKEKERLMMAWAETNTLAIARYLTPDLPGNAMAVQIANLLSVAHSHSIEDLKAQQQELNIEMVQSHSSLPAMNYIDSDDVRLAHFFSIANSSCWVRPVFLMNGVWTPVQGPEFWESSCQLSLFLNKLQIPAPAIQEIFVAHISFIAPDQYWATVPWLMRIWRWAKVCEEVVEFGLSGSLRPARKDVCHAITVFNLGVERIPANFLRLFVQGLACNSFADSVVKKDLGNTEEVVLTGIEEVELVSSDVSTVYRSPSPPSPGVDSLEHDLRFALGPAIFSRVEQEERLYFVQSPDSPPVASPHHASSSSSIDVSLHFDDTDVPVRAQADTQAPASADFTKFTERIHTSNCEMLSKLNAVEVGVRGDLLKMQSLLCQSFETACRVLEREGNTHTAQFNDLKKGLMAPVGTISGNLFDIKKKQREQDARLLAMDEQIAAIRNDHLEFQSKIAADILSLSTQVGDIVDFLRSGVAKKGEMGSSSRPTTGSSSRPTTVRAQTQTLPPTTGTFEERVAQARRHIIESGQVISIEEAAERVMEADRRESERFDDVSHKRTPDIMTSPFLFSYDARNRYDDVSRTEICYSIDMMTSPVLKFAKG</sequence>
<keyword evidence="3" id="KW-1185">Reference proteome</keyword>
<evidence type="ECO:0000313" key="3">
    <source>
        <dbReference type="Proteomes" id="UP000250235"/>
    </source>
</evidence>
<gene>
    <name evidence="2" type="ORF">F511_05040</name>
</gene>
<evidence type="ECO:0008006" key="4">
    <source>
        <dbReference type="Google" id="ProtNLM"/>
    </source>
</evidence>